<dbReference type="PANTHER" id="PTHR13141:SF4">
    <property type="entry name" value="TRANSMEMBRANE PROTEIN 242"/>
    <property type="match status" value="1"/>
</dbReference>
<evidence type="ECO:0000256" key="8">
    <source>
        <dbReference type="ARBA" id="ARBA00023136"/>
    </source>
</evidence>
<dbReference type="AlphaFoldDB" id="A0A1X7UZ91"/>
<evidence type="ECO:0000313" key="11">
    <source>
        <dbReference type="EnsemblMetazoa" id="Aqu2.1.33088_001"/>
    </source>
</evidence>
<dbReference type="InParanoid" id="A0A1X7UZ91"/>
<dbReference type="eggNOG" id="ENOG502SDCW">
    <property type="taxonomic scope" value="Eukaryota"/>
</dbReference>
<evidence type="ECO:0000256" key="3">
    <source>
        <dbReference type="ARBA" id="ARBA00013934"/>
    </source>
</evidence>
<evidence type="ECO:0000256" key="9">
    <source>
        <dbReference type="ARBA" id="ARBA00045905"/>
    </source>
</evidence>
<evidence type="ECO:0000256" key="2">
    <source>
        <dbReference type="ARBA" id="ARBA00007570"/>
    </source>
</evidence>
<dbReference type="OrthoDB" id="2378895at2759"/>
<dbReference type="STRING" id="400682.A0A1X7UZ91"/>
<keyword evidence="5" id="KW-0999">Mitochondrion inner membrane</keyword>
<keyword evidence="7" id="KW-0496">Mitochondrion</keyword>
<evidence type="ECO:0000256" key="4">
    <source>
        <dbReference type="ARBA" id="ARBA00022692"/>
    </source>
</evidence>
<organism evidence="11">
    <name type="scientific">Amphimedon queenslandica</name>
    <name type="common">Sponge</name>
    <dbReference type="NCBI Taxonomy" id="400682"/>
    <lineage>
        <taxon>Eukaryota</taxon>
        <taxon>Metazoa</taxon>
        <taxon>Porifera</taxon>
        <taxon>Demospongiae</taxon>
        <taxon>Heteroscleromorpha</taxon>
        <taxon>Haplosclerida</taxon>
        <taxon>Niphatidae</taxon>
        <taxon>Amphimedon</taxon>
    </lineage>
</organism>
<dbReference type="KEGG" id="aqu:100639568"/>
<evidence type="ECO:0000256" key="7">
    <source>
        <dbReference type="ARBA" id="ARBA00023128"/>
    </source>
</evidence>
<name>A0A1X7UZ91_AMPQE</name>
<accession>A0A1X7UZ91</accession>
<feature type="transmembrane region" description="Helical" evidence="10">
    <location>
        <begin position="6"/>
        <end position="30"/>
    </location>
</feature>
<dbReference type="Pfam" id="PF07096">
    <property type="entry name" value="DUF1358"/>
    <property type="match status" value="1"/>
</dbReference>
<dbReference type="InterPro" id="IPR009792">
    <property type="entry name" value="TMEM242"/>
</dbReference>
<keyword evidence="8 10" id="KW-0472">Membrane</keyword>
<dbReference type="PANTHER" id="PTHR13141">
    <property type="entry name" value="TRANSMEMBRANE PROTEIN 242"/>
    <property type="match status" value="1"/>
</dbReference>
<comment type="similarity">
    <text evidence="2">Belongs to the TMEM242 family.</text>
</comment>
<keyword evidence="6 10" id="KW-1133">Transmembrane helix</keyword>
<evidence type="ECO:0000256" key="1">
    <source>
        <dbReference type="ARBA" id="ARBA00004448"/>
    </source>
</evidence>
<comment type="function">
    <text evidence="9">Scaffold protein that participates in the c-ring assembly of mitochondrial ATP synthase (F(1)F(0) ATP synthase or complex V) by facilitating the membrane insertion and oligomer formation of the subunit c/ATP5MC3. Participates in the incorporation of the c-ring into vestigial complexes. Additionally influences the incorporation of subunits MT-ATP6, MT-ATP8, ATP5MJ, and ATP5MK in the ATP synthase.</text>
</comment>
<sequence>MPSDSSTLFVVGSVAAVSFIGAFGVSVGLARRKSPEAFSRNAVQGQVNPARLAMRALGFGTVLAVVGVSGLVLSIKYALGIKNASEFGDRIHKMVPDDARISNKKKTD</sequence>
<reference evidence="12" key="1">
    <citation type="journal article" date="2010" name="Nature">
        <title>The Amphimedon queenslandica genome and the evolution of animal complexity.</title>
        <authorList>
            <person name="Srivastava M."/>
            <person name="Simakov O."/>
            <person name="Chapman J."/>
            <person name="Fahey B."/>
            <person name="Gauthier M.E."/>
            <person name="Mitros T."/>
            <person name="Richards G.S."/>
            <person name="Conaco C."/>
            <person name="Dacre M."/>
            <person name="Hellsten U."/>
            <person name="Larroux C."/>
            <person name="Putnam N.H."/>
            <person name="Stanke M."/>
            <person name="Adamska M."/>
            <person name="Darling A."/>
            <person name="Degnan S.M."/>
            <person name="Oakley T.H."/>
            <person name="Plachetzki D.C."/>
            <person name="Zhai Y."/>
            <person name="Adamski M."/>
            <person name="Calcino A."/>
            <person name="Cummins S.F."/>
            <person name="Goodstein D.M."/>
            <person name="Harris C."/>
            <person name="Jackson D.J."/>
            <person name="Leys S.P."/>
            <person name="Shu S."/>
            <person name="Woodcroft B.J."/>
            <person name="Vervoort M."/>
            <person name="Kosik K.S."/>
            <person name="Manning G."/>
            <person name="Degnan B.M."/>
            <person name="Rokhsar D.S."/>
        </authorList>
    </citation>
    <scope>NUCLEOTIDE SEQUENCE [LARGE SCALE GENOMIC DNA]</scope>
</reference>
<feature type="transmembrane region" description="Helical" evidence="10">
    <location>
        <begin position="56"/>
        <end position="79"/>
    </location>
</feature>
<gene>
    <name evidence="11" type="primary">100639568</name>
</gene>
<comment type="subcellular location">
    <subcellularLocation>
        <location evidence="1">Mitochondrion inner membrane</location>
        <topology evidence="1">Multi-pass membrane protein</topology>
    </subcellularLocation>
</comment>
<dbReference type="EnsemblMetazoa" id="XM_003386232.3">
    <property type="protein sequence ID" value="XP_003386280.1"/>
    <property type="gene ID" value="LOC100639568"/>
</dbReference>
<keyword evidence="4 10" id="KW-0812">Transmembrane</keyword>
<protein>
    <recommendedName>
        <fullName evidence="3">Transmembrane protein 242</fullName>
    </recommendedName>
</protein>
<evidence type="ECO:0000256" key="10">
    <source>
        <dbReference type="SAM" id="Phobius"/>
    </source>
</evidence>
<evidence type="ECO:0000313" key="12">
    <source>
        <dbReference type="Proteomes" id="UP000007879"/>
    </source>
</evidence>
<proteinExistence type="inferred from homology"/>
<dbReference type="Proteomes" id="UP000007879">
    <property type="component" value="Unassembled WGS sequence"/>
</dbReference>
<evidence type="ECO:0000256" key="5">
    <source>
        <dbReference type="ARBA" id="ARBA00022792"/>
    </source>
</evidence>
<dbReference type="GO" id="GO:0005743">
    <property type="term" value="C:mitochondrial inner membrane"/>
    <property type="evidence" value="ECO:0007669"/>
    <property type="project" value="UniProtKB-SubCell"/>
</dbReference>
<keyword evidence="12" id="KW-1185">Reference proteome</keyword>
<dbReference type="EnsemblMetazoa" id="Aqu2.1.33088_001">
    <property type="protein sequence ID" value="Aqu2.1.33088_001"/>
    <property type="gene ID" value="Aqu2.1.33088"/>
</dbReference>
<reference evidence="11" key="2">
    <citation type="submission" date="2017-05" db="UniProtKB">
        <authorList>
            <consortium name="EnsemblMetazoa"/>
        </authorList>
    </citation>
    <scope>IDENTIFICATION</scope>
</reference>
<evidence type="ECO:0000256" key="6">
    <source>
        <dbReference type="ARBA" id="ARBA00022989"/>
    </source>
</evidence>